<name>D3BNQ1_HETP5</name>
<evidence type="ECO:0000256" key="1">
    <source>
        <dbReference type="SAM" id="SignalP"/>
    </source>
</evidence>
<keyword evidence="3" id="KW-1185">Reference proteome</keyword>
<protein>
    <submittedName>
        <fullName evidence="2">Uncharacterized protein</fullName>
    </submittedName>
</protein>
<sequence>MIFIENLIFITFISLLSFQIVSGIRQPPTMMSGTNKDGAFFTLNITASSLLVSNTMPLNGTFMFGMLAGDGNDFNFLALSPKDFPKQPDPFAPGEIIVYDSLENTIVVKEQTAIVNWDFYYDYIRNMCWDQKNNIIYYMTTAGDSYTVVIIIDTPNQNSTRKLVSKKLSPVMDGYYDSENNIYYAGYLVFGSVDTYFKIFYLSNNTESETYIFQPYISGGEFWKLFIYQSKVYVGVFGPRNSNIVYICMVDFEARTLIEIVKNPVEPKSTIDLVFDPNGYIIFFEWNYSNGLMVLNTFDLETQLFVTNSTIQGPLGNGDYFLLAQ</sequence>
<feature type="chain" id="PRO_5003041419" evidence="1">
    <location>
        <begin position="24"/>
        <end position="325"/>
    </location>
</feature>
<dbReference type="GeneID" id="31365047"/>
<dbReference type="AlphaFoldDB" id="D3BNQ1"/>
<organism evidence="2 3">
    <name type="scientific">Heterostelium pallidum (strain ATCC 26659 / Pp 5 / PN500)</name>
    <name type="common">Cellular slime mold</name>
    <name type="synonym">Polysphondylium pallidum</name>
    <dbReference type="NCBI Taxonomy" id="670386"/>
    <lineage>
        <taxon>Eukaryota</taxon>
        <taxon>Amoebozoa</taxon>
        <taxon>Evosea</taxon>
        <taxon>Eumycetozoa</taxon>
        <taxon>Dictyostelia</taxon>
        <taxon>Acytosteliales</taxon>
        <taxon>Acytosteliaceae</taxon>
        <taxon>Heterostelium</taxon>
    </lineage>
</organism>
<dbReference type="RefSeq" id="XP_020428952.1">
    <property type="nucleotide sequence ID" value="XM_020580365.1"/>
</dbReference>
<proteinExistence type="predicted"/>
<dbReference type="InParanoid" id="D3BNQ1"/>
<reference evidence="2 3" key="1">
    <citation type="journal article" date="2011" name="Genome Res.">
        <title>Phylogeny-wide analysis of social amoeba genomes highlights ancient origins for complex intercellular communication.</title>
        <authorList>
            <person name="Heidel A.J."/>
            <person name="Lawal H.M."/>
            <person name="Felder M."/>
            <person name="Schilde C."/>
            <person name="Helps N.R."/>
            <person name="Tunggal B."/>
            <person name="Rivero F."/>
            <person name="John U."/>
            <person name="Schleicher M."/>
            <person name="Eichinger L."/>
            <person name="Platzer M."/>
            <person name="Noegel A.A."/>
            <person name="Schaap P."/>
            <person name="Gloeckner G."/>
        </authorList>
    </citation>
    <scope>NUCLEOTIDE SEQUENCE [LARGE SCALE GENOMIC DNA]</scope>
    <source>
        <strain evidence="3">ATCC 26659 / Pp 5 / PN500</strain>
    </source>
</reference>
<gene>
    <name evidence="2" type="ORF">PPL_09572</name>
</gene>
<evidence type="ECO:0000313" key="2">
    <source>
        <dbReference type="EMBL" id="EFA76820.1"/>
    </source>
</evidence>
<dbReference type="Proteomes" id="UP000001396">
    <property type="component" value="Unassembled WGS sequence"/>
</dbReference>
<dbReference type="EMBL" id="ADBJ01000044">
    <property type="protein sequence ID" value="EFA76820.1"/>
    <property type="molecule type" value="Genomic_DNA"/>
</dbReference>
<accession>D3BNQ1</accession>
<evidence type="ECO:0000313" key="3">
    <source>
        <dbReference type="Proteomes" id="UP000001396"/>
    </source>
</evidence>
<keyword evidence="1" id="KW-0732">Signal</keyword>
<dbReference type="SUPFAM" id="SSF50960">
    <property type="entry name" value="TolB, C-terminal domain"/>
    <property type="match status" value="1"/>
</dbReference>
<comment type="caution">
    <text evidence="2">The sequence shown here is derived from an EMBL/GenBank/DDBJ whole genome shotgun (WGS) entry which is preliminary data.</text>
</comment>
<feature type="signal peptide" evidence="1">
    <location>
        <begin position="1"/>
        <end position="23"/>
    </location>
</feature>